<organism evidence="1 2">
    <name type="scientific">Araneus ventricosus</name>
    <name type="common">Orbweaver spider</name>
    <name type="synonym">Epeira ventricosa</name>
    <dbReference type="NCBI Taxonomy" id="182803"/>
    <lineage>
        <taxon>Eukaryota</taxon>
        <taxon>Metazoa</taxon>
        <taxon>Ecdysozoa</taxon>
        <taxon>Arthropoda</taxon>
        <taxon>Chelicerata</taxon>
        <taxon>Arachnida</taxon>
        <taxon>Araneae</taxon>
        <taxon>Araneomorphae</taxon>
        <taxon>Entelegynae</taxon>
        <taxon>Araneoidea</taxon>
        <taxon>Araneidae</taxon>
        <taxon>Araneus</taxon>
    </lineage>
</organism>
<accession>A0A4Y2R4B4</accession>
<sequence>MGSVTCQMCPIDWFSRVSGHPRGAPHTFSSVPSATLLERVMVTQDCQKHTGAHRTGLDYPSVLGFSAPLFARGTLQLKKFCKRMDFANVFPLLVE</sequence>
<protein>
    <submittedName>
        <fullName evidence="1">Uncharacterized protein</fullName>
    </submittedName>
</protein>
<reference evidence="1 2" key="1">
    <citation type="journal article" date="2019" name="Sci. Rep.">
        <title>Orb-weaving spider Araneus ventricosus genome elucidates the spidroin gene catalogue.</title>
        <authorList>
            <person name="Kono N."/>
            <person name="Nakamura H."/>
            <person name="Ohtoshi R."/>
            <person name="Moran D.A.P."/>
            <person name="Shinohara A."/>
            <person name="Yoshida Y."/>
            <person name="Fujiwara M."/>
            <person name="Mori M."/>
            <person name="Tomita M."/>
            <person name="Arakawa K."/>
        </authorList>
    </citation>
    <scope>NUCLEOTIDE SEQUENCE [LARGE SCALE GENOMIC DNA]</scope>
</reference>
<evidence type="ECO:0000313" key="1">
    <source>
        <dbReference type="EMBL" id="GBN70453.1"/>
    </source>
</evidence>
<proteinExistence type="predicted"/>
<dbReference type="Proteomes" id="UP000499080">
    <property type="component" value="Unassembled WGS sequence"/>
</dbReference>
<dbReference type="AlphaFoldDB" id="A0A4Y2R4B4"/>
<name>A0A4Y2R4B4_ARAVE</name>
<keyword evidence="2" id="KW-1185">Reference proteome</keyword>
<gene>
    <name evidence="1" type="ORF">AVEN_88140_1</name>
</gene>
<evidence type="ECO:0000313" key="2">
    <source>
        <dbReference type="Proteomes" id="UP000499080"/>
    </source>
</evidence>
<dbReference type="EMBL" id="BGPR01015744">
    <property type="protein sequence ID" value="GBN70453.1"/>
    <property type="molecule type" value="Genomic_DNA"/>
</dbReference>
<comment type="caution">
    <text evidence="1">The sequence shown here is derived from an EMBL/GenBank/DDBJ whole genome shotgun (WGS) entry which is preliminary data.</text>
</comment>